<keyword evidence="4" id="KW-1185">Reference proteome</keyword>
<dbReference type="GeneID" id="63761362"/>
<accession>A0A1L9T6H8</accession>
<dbReference type="VEuPathDB" id="FungiDB:ASPSYDRAFT_34864"/>
<evidence type="ECO:0000259" key="2">
    <source>
        <dbReference type="Pfam" id="PF00248"/>
    </source>
</evidence>
<dbReference type="InterPro" id="IPR023210">
    <property type="entry name" value="NADP_OxRdtase_dom"/>
</dbReference>
<protein>
    <recommendedName>
        <fullName evidence="2">NADP-dependent oxidoreductase domain-containing protein</fullName>
    </recommendedName>
</protein>
<dbReference type="RefSeq" id="XP_040698858.1">
    <property type="nucleotide sequence ID" value="XM_040845289.1"/>
</dbReference>
<dbReference type="Gene3D" id="3.20.20.100">
    <property type="entry name" value="NADP-dependent oxidoreductase domain"/>
    <property type="match status" value="1"/>
</dbReference>
<dbReference type="OrthoDB" id="37537at2759"/>
<dbReference type="SUPFAM" id="SSF51430">
    <property type="entry name" value="NAD(P)-linked oxidoreductase"/>
    <property type="match status" value="1"/>
</dbReference>
<reference evidence="4" key="1">
    <citation type="journal article" date="2017" name="Genome Biol.">
        <title>Comparative genomics reveals high biological diversity and specific adaptations in the industrially and medically important fungal genus Aspergillus.</title>
        <authorList>
            <person name="de Vries R.P."/>
            <person name="Riley R."/>
            <person name="Wiebenga A."/>
            <person name="Aguilar-Osorio G."/>
            <person name="Amillis S."/>
            <person name="Uchima C.A."/>
            <person name="Anderluh G."/>
            <person name="Asadollahi M."/>
            <person name="Askin M."/>
            <person name="Barry K."/>
            <person name="Battaglia E."/>
            <person name="Bayram O."/>
            <person name="Benocci T."/>
            <person name="Braus-Stromeyer S.A."/>
            <person name="Caldana C."/>
            <person name="Canovas D."/>
            <person name="Cerqueira G.C."/>
            <person name="Chen F."/>
            <person name="Chen W."/>
            <person name="Choi C."/>
            <person name="Clum A."/>
            <person name="Dos Santos R.A."/>
            <person name="Damasio A.R."/>
            <person name="Diallinas G."/>
            <person name="Emri T."/>
            <person name="Fekete E."/>
            <person name="Flipphi M."/>
            <person name="Freyberg S."/>
            <person name="Gallo A."/>
            <person name="Gournas C."/>
            <person name="Habgood R."/>
            <person name="Hainaut M."/>
            <person name="Harispe M.L."/>
            <person name="Henrissat B."/>
            <person name="Hilden K.S."/>
            <person name="Hope R."/>
            <person name="Hossain A."/>
            <person name="Karabika E."/>
            <person name="Karaffa L."/>
            <person name="Karanyi Z."/>
            <person name="Krasevec N."/>
            <person name="Kuo A."/>
            <person name="Kusch H."/>
            <person name="LaButti K."/>
            <person name="Lagendijk E.L."/>
            <person name="Lapidus A."/>
            <person name="Levasseur A."/>
            <person name="Lindquist E."/>
            <person name="Lipzen A."/>
            <person name="Logrieco A.F."/>
            <person name="MacCabe A."/>
            <person name="Maekelae M.R."/>
            <person name="Malavazi I."/>
            <person name="Melin P."/>
            <person name="Meyer V."/>
            <person name="Mielnichuk N."/>
            <person name="Miskei M."/>
            <person name="Molnar A.P."/>
            <person name="Mule G."/>
            <person name="Ngan C.Y."/>
            <person name="Orejas M."/>
            <person name="Orosz E."/>
            <person name="Ouedraogo J.P."/>
            <person name="Overkamp K.M."/>
            <person name="Park H.-S."/>
            <person name="Perrone G."/>
            <person name="Piumi F."/>
            <person name="Punt P.J."/>
            <person name="Ram A.F."/>
            <person name="Ramon A."/>
            <person name="Rauscher S."/>
            <person name="Record E."/>
            <person name="Riano-Pachon D.M."/>
            <person name="Robert V."/>
            <person name="Roehrig J."/>
            <person name="Ruller R."/>
            <person name="Salamov A."/>
            <person name="Salih N.S."/>
            <person name="Samson R.A."/>
            <person name="Sandor E."/>
            <person name="Sanguinetti M."/>
            <person name="Schuetze T."/>
            <person name="Sepcic K."/>
            <person name="Shelest E."/>
            <person name="Sherlock G."/>
            <person name="Sophianopoulou V."/>
            <person name="Squina F.M."/>
            <person name="Sun H."/>
            <person name="Susca A."/>
            <person name="Todd R.B."/>
            <person name="Tsang A."/>
            <person name="Unkles S.E."/>
            <person name="van de Wiele N."/>
            <person name="van Rossen-Uffink D."/>
            <person name="Oliveira J.V."/>
            <person name="Vesth T.C."/>
            <person name="Visser J."/>
            <person name="Yu J.-H."/>
            <person name="Zhou M."/>
            <person name="Andersen M.R."/>
            <person name="Archer D.B."/>
            <person name="Baker S.E."/>
            <person name="Benoit I."/>
            <person name="Brakhage A.A."/>
            <person name="Braus G.H."/>
            <person name="Fischer R."/>
            <person name="Frisvad J.C."/>
            <person name="Goldman G.H."/>
            <person name="Houbraken J."/>
            <person name="Oakley B."/>
            <person name="Pocsi I."/>
            <person name="Scazzocchio C."/>
            <person name="Seiboth B."/>
            <person name="vanKuyk P.A."/>
            <person name="Wortman J."/>
            <person name="Dyer P.S."/>
            <person name="Grigoriev I.V."/>
        </authorList>
    </citation>
    <scope>NUCLEOTIDE SEQUENCE [LARGE SCALE GENOMIC DNA]</scope>
    <source>
        <strain evidence="4">CBS 593.65</strain>
    </source>
</reference>
<dbReference type="InterPro" id="IPR050791">
    <property type="entry name" value="Aldo-Keto_reductase"/>
</dbReference>
<feature type="domain" description="NADP-dependent oxidoreductase" evidence="2">
    <location>
        <begin position="22"/>
        <end position="317"/>
    </location>
</feature>
<dbReference type="PRINTS" id="PR00069">
    <property type="entry name" value="ALDKETRDTASE"/>
</dbReference>
<dbReference type="GO" id="GO:0005737">
    <property type="term" value="C:cytoplasm"/>
    <property type="evidence" value="ECO:0007669"/>
    <property type="project" value="TreeGrafter"/>
</dbReference>
<sequence>MSRPVSSLKRQLGRDGLKIPAIGLGLMGMSIGYGPAASDGERLQLLDYAWTIGCTNWDTADIYGDNEDIIGKWFKRHPERRKDIFLATKFGLKASSEGISIDSSPEYCKSCIERSLQRLGVDYIDLYYVHRPNASVPIERTIDVMKGFVEEGKVKYLGLSEISSSTLRRAQAIHPISAAQVEYNPWTLDIEGPSGTYLLETCRELGVAIFAYAPLGRGIMTGRYRSSTDFGPDDARSGMTRFQGENFAQNLNLVDKFKELAERKCCTPGQMVLSWLLAQGDNIFVIPGTKKVAYLEENFNSTSVVLTQDEELRLRELVTKAGVSGDRGPTFGAYVDTVPLVD</sequence>
<dbReference type="GO" id="GO:0016491">
    <property type="term" value="F:oxidoreductase activity"/>
    <property type="evidence" value="ECO:0007669"/>
    <property type="project" value="UniProtKB-KW"/>
</dbReference>
<evidence type="ECO:0000256" key="1">
    <source>
        <dbReference type="ARBA" id="ARBA00023002"/>
    </source>
</evidence>
<gene>
    <name evidence="3" type="ORF">ASPSYDRAFT_34864</name>
</gene>
<evidence type="ECO:0000313" key="4">
    <source>
        <dbReference type="Proteomes" id="UP000184356"/>
    </source>
</evidence>
<dbReference type="PANTHER" id="PTHR43625:SF40">
    <property type="entry name" value="ALDO-KETO REDUCTASE YAKC [NADP(+)]"/>
    <property type="match status" value="1"/>
</dbReference>
<organism evidence="3 4">
    <name type="scientific">Aspergillus sydowii CBS 593.65</name>
    <dbReference type="NCBI Taxonomy" id="1036612"/>
    <lineage>
        <taxon>Eukaryota</taxon>
        <taxon>Fungi</taxon>
        <taxon>Dikarya</taxon>
        <taxon>Ascomycota</taxon>
        <taxon>Pezizomycotina</taxon>
        <taxon>Eurotiomycetes</taxon>
        <taxon>Eurotiomycetidae</taxon>
        <taxon>Eurotiales</taxon>
        <taxon>Aspergillaceae</taxon>
        <taxon>Aspergillus</taxon>
        <taxon>Aspergillus subgen. Nidulantes</taxon>
    </lineage>
</organism>
<dbReference type="STRING" id="1036612.A0A1L9T6H8"/>
<keyword evidence="1" id="KW-0560">Oxidoreductase</keyword>
<dbReference type="InterPro" id="IPR020471">
    <property type="entry name" value="AKR"/>
</dbReference>
<name>A0A1L9T6H8_9EURO</name>
<dbReference type="InterPro" id="IPR036812">
    <property type="entry name" value="NAD(P)_OxRdtase_dom_sf"/>
</dbReference>
<dbReference type="AlphaFoldDB" id="A0A1L9T6H8"/>
<dbReference type="PANTHER" id="PTHR43625">
    <property type="entry name" value="AFLATOXIN B1 ALDEHYDE REDUCTASE"/>
    <property type="match status" value="1"/>
</dbReference>
<proteinExistence type="predicted"/>
<dbReference type="EMBL" id="KV878593">
    <property type="protein sequence ID" value="OJJ55052.1"/>
    <property type="molecule type" value="Genomic_DNA"/>
</dbReference>
<evidence type="ECO:0000313" key="3">
    <source>
        <dbReference type="EMBL" id="OJJ55052.1"/>
    </source>
</evidence>
<dbReference type="Proteomes" id="UP000184356">
    <property type="component" value="Unassembled WGS sequence"/>
</dbReference>
<dbReference type="Pfam" id="PF00248">
    <property type="entry name" value="Aldo_ket_red"/>
    <property type="match status" value="1"/>
</dbReference>